<dbReference type="AlphaFoldDB" id="A0A4R2IUQ8"/>
<dbReference type="GO" id="GO:0016491">
    <property type="term" value="F:oxidoreductase activity"/>
    <property type="evidence" value="ECO:0007669"/>
    <property type="project" value="UniProtKB-KW"/>
</dbReference>
<organism evidence="3 4">
    <name type="scientific">Actinocrispum wychmicini</name>
    <dbReference type="NCBI Taxonomy" id="1213861"/>
    <lineage>
        <taxon>Bacteria</taxon>
        <taxon>Bacillati</taxon>
        <taxon>Actinomycetota</taxon>
        <taxon>Actinomycetes</taxon>
        <taxon>Pseudonocardiales</taxon>
        <taxon>Pseudonocardiaceae</taxon>
        <taxon>Actinocrispum</taxon>
    </lineage>
</organism>
<dbReference type="OrthoDB" id="9806974at2"/>
<dbReference type="PANTHER" id="PTHR43477">
    <property type="entry name" value="DIHYDROANTICAPSIN 7-DEHYDROGENASE"/>
    <property type="match status" value="1"/>
</dbReference>
<sequence>MPELVVVVGGTSGIGLATAQRLVDGGREVVVVGRDGTKLAAALDQLGKNARGHALDARDQTAMTAMFAELGAVDHVVVTVTGPSGMTPFASMPLSHVQDHVDGKLVTHIGVAQAALPVLRKDGSITFVSAISSGGAMPGTAALAAVNASVEAIVPVLAVELRPVRVNAVSPGVIATPWWDFLPADVRAETFEGFASGTPAGRVGQPSDVAHAIGFLIDNSFTTGVVLRVDGGAQLGVVA</sequence>
<dbReference type="PRINTS" id="PR00081">
    <property type="entry name" value="GDHRDH"/>
</dbReference>
<keyword evidence="4" id="KW-1185">Reference proteome</keyword>
<dbReference type="InterPro" id="IPR036291">
    <property type="entry name" value="NAD(P)-bd_dom_sf"/>
</dbReference>
<gene>
    <name evidence="3" type="ORF">EV192_11528</name>
</gene>
<evidence type="ECO:0000313" key="4">
    <source>
        <dbReference type="Proteomes" id="UP000295680"/>
    </source>
</evidence>
<dbReference type="EMBL" id="SLWS01000015">
    <property type="protein sequence ID" value="TCO48807.1"/>
    <property type="molecule type" value="Genomic_DNA"/>
</dbReference>
<dbReference type="Proteomes" id="UP000295680">
    <property type="component" value="Unassembled WGS sequence"/>
</dbReference>
<dbReference type="InterPro" id="IPR051122">
    <property type="entry name" value="SDR_DHRS6-like"/>
</dbReference>
<comment type="caution">
    <text evidence="3">The sequence shown here is derived from an EMBL/GenBank/DDBJ whole genome shotgun (WGS) entry which is preliminary data.</text>
</comment>
<dbReference type="Gene3D" id="3.40.50.720">
    <property type="entry name" value="NAD(P)-binding Rossmann-like Domain"/>
    <property type="match status" value="1"/>
</dbReference>
<proteinExistence type="inferred from homology"/>
<dbReference type="RefSeq" id="WP_132125171.1">
    <property type="nucleotide sequence ID" value="NZ_SLWS01000015.1"/>
</dbReference>
<dbReference type="InterPro" id="IPR002347">
    <property type="entry name" value="SDR_fam"/>
</dbReference>
<accession>A0A4R2IUQ8</accession>
<keyword evidence="2" id="KW-0560">Oxidoreductase</keyword>
<protein>
    <submittedName>
        <fullName evidence="3">NAD(P)-dependent dehydrogenase (Short-subunit alcohol dehydrogenase family)</fullName>
    </submittedName>
</protein>
<dbReference type="PANTHER" id="PTHR43477:SF1">
    <property type="entry name" value="DIHYDROANTICAPSIN 7-DEHYDROGENASE"/>
    <property type="match status" value="1"/>
</dbReference>
<name>A0A4R2IUQ8_9PSEU</name>
<reference evidence="3 4" key="1">
    <citation type="submission" date="2019-03" db="EMBL/GenBank/DDBJ databases">
        <title>Genomic Encyclopedia of Type Strains, Phase IV (KMG-IV): sequencing the most valuable type-strain genomes for metagenomic binning, comparative biology and taxonomic classification.</title>
        <authorList>
            <person name="Goeker M."/>
        </authorList>
    </citation>
    <scope>NUCLEOTIDE SEQUENCE [LARGE SCALE GENOMIC DNA]</scope>
    <source>
        <strain evidence="3 4">DSM 45934</strain>
    </source>
</reference>
<dbReference type="Pfam" id="PF13561">
    <property type="entry name" value="adh_short_C2"/>
    <property type="match status" value="1"/>
</dbReference>
<dbReference type="SUPFAM" id="SSF51735">
    <property type="entry name" value="NAD(P)-binding Rossmann-fold domains"/>
    <property type="match status" value="1"/>
</dbReference>
<comment type="similarity">
    <text evidence="1">Belongs to the short-chain dehydrogenases/reductases (SDR) family.</text>
</comment>
<evidence type="ECO:0000256" key="1">
    <source>
        <dbReference type="ARBA" id="ARBA00006484"/>
    </source>
</evidence>
<evidence type="ECO:0000256" key="2">
    <source>
        <dbReference type="ARBA" id="ARBA00023002"/>
    </source>
</evidence>
<evidence type="ECO:0000313" key="3">
    <source>
        <dbReference type="EMBL" id="TCO48807.1"/>
    </source>
</evidence>